<name>A0ACC2X4M4_9TREE</name>
<reference evidence="1" key="1">
    <citation type="submission" date="2023-04" db="EMBL/GenBank/DDBJ databases">
        <title>Draft Genome sequencing of Naganishia species isolated from polar environments using Oxford Nanopore Technology.</title>
        <authorList>
            <person name="Leo P."/>
            <person name="Venkateswaran K."/>
        </authorList>
    </citation>
    <scope>NUCLEOTIDE SEQUENCE</scope>
    <source>
        <strain evidence="1">DBVPG 5303</strain>
    </source>
</reference>
<keyword evidence="2" id="KW-1185">Reference proteome</keyword>
<proteinExistence type="predicted"/>
<dbReference type="EMBL" id="JASBWV010000026">
    <property type="protein sequence ID" value="KAJ9118960.1"/>
    <property type="molecule type" value="Genomic_DNA"/>
</dbReference>
<gene>
    <name evidence="1" type="ORF">QFC24_005926</name>
</gene>
<protein>
    <submittedName>
        <fullName evidence="1">Uncharacterized protein</fullName>
    </submittedName>
</protein>
<sequence>MTNPSPSEAPDLKQPIVIDDDDTPQSQNMQITGSLANGKVATETSNIQVFGAPQESTYIPPCASPPLHVPPHTANLFSPPSTSQPTSPNHTSHQQPPTSRLPRRPSLVVQQRSPTVLYNSPHRERKKHGKRKN</sequence>
<dbReference type="Proteomes" id="UP001234202">
    <property type="component" value="Unassembled WGS sequence"/>
</dbReference>
<comment type="caution">
    <text evidence="1">The sequence shown here is derived from an EMBL/GenBank/DDBJ whole genome shotgun (WGS) entry which is preliminary data.</text>
</comment>
<evidence type="ECO:0000313" key="1">
    <source>
        <dbReference type="EMBL" id="KAJ9118960.1"/>
    </source>
</evidence>
<organism evidence="1 2">
    <name type="scientific">Naganishia onofrii</name>
    <dbReference type="NCBI Taxonomy" id="1851511"/>
    <lineage>
        <taxon>Eukaryota</taxon>
        <taxon>Fungi</taxon>
        <taxon>Dikarya</taxon>
        <taxon>Basidiomycota</taxon>
        <taxon>Agaricomycotina</taxon>
        <taxon>Tremellomycetes</taxon>
        <taxon>Filobasidiales</taxon>
        <taxon>Filobasidiaceae</taxon>
        <taxon>Naganishia</taxon>
    </lineage>
</organism>
<accession>A0ACC2X4M4</accession>
<evidence type="ECO:0000313" key="2">
    <source>
        <dbReference type="Proteomes" id="UP001234202"/>
    </source>
</evidence>